<dbReference type="eggNOG" id="COG0601">
    <property type="taxonomic scope" value="Bacteria"/>
</dbReference>
<dbReference type="PANTHER" id="PTHR43163:SF6">
    <property type="entry name" value="DIPEPTIDE TRANSPORT SYSTEM PERMEASE PROTEIN DPPB-RELATED"/>
    <property type="match status" value="1"/>
</dbReference>
<dbReference type="AlphaFoldDB" id="B8D222"/>
<feature type="transmembrane region" description="Helical" evidence="7">
    <location>
        <begin position="210"/>
        <end position="229"/>
    </location>
</feature>
<evidence type="ECO:0000313" key="10">
    <source>
        <dbReference type="Proteomes" id="UP000000719"/>
    </source>
</evidence>
<feature type="transmembrane region" description="Helical" evidence="7">
    <location>
        <begin position="264"/>
        <end position="290"/>
    </location>
</feature>
<dbReference type="KEGG" id="hor:Hore_04910"/>
<dbReference type="SUPFAM" id="SSF161098">
    <property type="entry name" value="MetI-like"/>
    <property type="match status" value="1"/>
</dbReference>
<dbReference type="InterPro" id="IPR000515">
    <property type="entry name" value="MetI-like"/>
</dbReference>
<dbReference type="Pfam" id="PF00528">
    <property type="entry name" value="BPD_transp_1"/>
    <property type="match status" value="1"/>
</dbReference>
<evidence type="ECO:0000256" key="4">
    <source>
        <dbReference type="ARBA" id="ARBA00022692"/>
    </source>
</evidence>
<keyword evidence="3" id="KW-1003">Cell membrane</keyword>
<evidence type="ECO:0000256" key="3">
    <source>
        <dbReference type="ARBA" id="ARBA00022475"/>
    </source>
</evidence>
<keyword evidence="2 7" id="KW-0813">Transport</keyword>
<keyword evidence="5 7" id="KW-1133">Transmembrane helix</keyword>
<comment type="similarity">
    <text evidence="7">Belongs to the binding-protein-dependent transport system permease family.</text>
</comment>
<evidence type="ECO:0000256" key="6">
    <source>
        <dbReference type="ARBA" id="ARBA00023136"/>
    </source>
</evidence>
<dbReference type="GO" id="GO:0005886">
    <property type="term" value="C:plasma membrane"/>
    <property type="evidence" value="ECO:0007669"/>
    <property type="project" value="UniProtKB-SubCell"/>
</dbReference>
<comment type="subcellular location">
    <subcellularLocation>
        <location evidence="1 7">Cell membrane</location>
        <topology evidence="1 7">Multi-pass membrane protein</topology>
    </subcellularLocation>
</comment>
<dbReference type="EMBL" id="CP001098">
    <property type="protein sequence ID" value="ACL69249.1"/>
    <property type="molecule type" value="Genomic_DNA"/>
</dbReference>
<dbReference type="CDD" id="cd06261">
    <property type="entry name" value="TM_PBP2"/>
    <property type="match status" value="1"/>
</dbReference>
<dbReference type="RefSeq" id="WP_012635437.1">
    <property type="nucleotide sequence ID" value="NC_011899.1"/>
</dbReference>
<dbReference type="PANTHER" id="PTHR43163">
    <property type="entry name" value="DIPEPTIDE TRANSPORT SYSTEM PERMEASE PROTEIN DPPB-RELATED"/>
    <property type="match status" value="1"/>
</dbReference>
<feature type="transmembrane region" description="Helical" evidence="7">
    <location>
        <begin position="104"/>
        <end position="125"/>
    </location>
</feature>
<sequence length="343" mass="38342">MTSYIIRRLLILPIILLGVTLLIFSMIMCLSPYQRVANYVTDPTQLKGGDIDLLVKKYGLDDPWYQQYGRWLNNLIHGDLGWSEAAGAPVTQAIKERFPATVELAILAVIPVVMGGIWLGVFSAVHHNDIWDHITRVFAIIGWSFPTFVFGLYILMFFYGVLGWTPPGRLSSWAMELANTSEFVRYTGLNILDGILNGNLAFVWDAVRHLIAPVLTLAVVWWAYILRITRSSMLETLRKDYIRTARAKGVKENVVIQKHARRNALIPVVTVAGPMVLGLLGGIVTVETVFGYRGLGLLAYETATRLDHTGILGVAMYFGLLLILINLAVDVSYAIIDPRIRLE</sequence>
<proteinExistence type="inferred from homology"/>
<feature type="transmembrane region" description="Helical" evidence="7">
    <location>
        <begin position="310"/>
        <end position="336"/>
    </location>
</feature>
<keyword evidence="4 7" id="KW-0812">Transmembrane</keyword>
<feature type="transmembrane region" description="Helical" evidence="7">
    <location>
        <begin position="9"/>
        <end position="33"/>
    </location>
</feature>
<protein>
    <submittedName>
        <fullName evidence="9">Binding-protein-dependent transport systems inner membrane component</fullName>
    </submittedName>
</protein>
<reference evidence="9 10" key="1">
    <citation type="journal article" date="2009" name="PLoS ONE">
        <title>Genome analysis of the anaerobic thermohalophilic bacterium Halothermothrix orenii.</title>
        <authorList>
            <person name="Mavromatis K."/>
            <person name="Ivanova N."/>
            <person name="Anderson I."/>
            <person name="Lykidis A."/>
            <person name="Hooper S.D."/>
            <person name="Sun H."/>
            <person name="Kunin V."/>
            <person name="Lapidus A."/>
            <person name="Hugenholtz P."/>
            <person name="Patel B."/>
            <person name="Kyrpides N.C."/>
        </authorList>
    </citation>
    <scope>NUCLEOTIDE SEQUENCE [LARGE SCALE GENOMIC DNA]</scope>
    <source>
        <strain evidence="10">H 168 / OCM 544 / DSM 9562</strain>
    </source>
</reference>
<evidence type="ECO:0000259" key="8">
    <source>
        <dbReference type="PROSITE" id="PS50928"/>
    </source>
</evidence>
<organism evidence="9 10">
    <name type="scientific">Halothermothrix orenii (strain H 168 / OCM 544 / DSM 9562)</name>
    <dbReference type="NCBI Taxonomy" id="373903"/>
    <lineage>
        <taxon>Bacteria</taxon>
        <taxon>Bacillati</taxon>
        <taxon>Bacillota</taxon>
        <taxon>Clostridia</taxon>
        <taxon>Halanaerobiales</taxon>
        <taxon>Halothermotrichaceae</taxon>
        <taxon>Halothermothrix</taxon>
    </lineage>
</organism>
<name>B8D222_HALOH</name>
<feature type="domain" description="ABC transmembrane type-1" evidence="8">
    <location>
        <begin position="98"/>
        <end position="333"/>
    </location>
</feature>
<dbReference type="Proteomes" id="UP000000719">
    <property type="component" value="Chromosome"/>
</dbReference>
<keyword evidence="10" id="KW-1185">Reference proteome</keyword>
<evidence type="ECO:0000256" key="5">
    <source>
        <dbReference type="ARBA" id="ARBA00022989"/>
    </source>
</evidence>
<evidence type="ECO:0000256" key="7">
    <source>
        <dbReference type="RuleBase" id="RU363032"/>
    </source>
</evidence>
<accession>B8D222</accession>
<feature type="transmembrane region" description="Helical" evidence="7">
    <location>
        <begin position="137"/>
        <end position="162"/>
    </location>
</feature>
<dbReference type="InterPro" id="IPR035906">
    <property type="entry name" value="MetI-like_sf"/>
</dbReference>
<keyword evidence="6 7" id="KW-0472">Membrane</keyword>
<dbReference type="Gene3D" id="1.10.3720.10">
    <property type="entry name" value="MetI-like"/>
    <property type="match status" value="1"/>
</dbReference>
<evidence type="ECO:0000256" key="1">
    <source>
        <dbReference type="ARBA" id="ARBA00004651"/>
    </source>
</evidence>
<evidence type="ECO:0000313" key="9">
    <source>
        <dbReference type="EMBL" id="ACL69249.1"/>
    </source>
</evidence>
<evidence type="ECO:0000256" key="2">
    <source>
        <dbReference type="ARBA" id="ARBA00022448"/>
    </source>
</evidence>
<gene>
    <name evidence="9" type="ordered locus">Hore_04910</name>
</gene>
<dbReference type="OrthoDB" id="9806409at2"/>
<dbReference type="PROSITE" id="PS50928">
    <property type="entry name" value="ABC_TM1"/>
    <property type="match status" value="1"/>
</dbReference>
<dbReference type="GO" id="GO:0055085">
    <property type="term" value="P:transmembrane transport"/>
    <property type="evidence" value="ECO:0007669"/>
    <property type="project" value="InterPro"/>
</dbReference>
<dbReference type="STRING" id="373903.Hore_04910"/>
<dbReference type="HOGENOM" id="CLU_036879_1_3_9"/>